<name>A0A4P7W0N9_9BACT</name>
<evidence type="ECO:0008006" key="4">
    <source>
        <dbReference type="Google" id="ProtNLM"/>
    </source>
</evidence>
<dbReference type="AlphaFoldDB" id="A0A4P7W0N9"/>
<dbReference type="SUPFAM" id="SSF51126">
    <property type="entry name" value="Pectin lyase-like"/>
    <property type="match status" value="1"/>
</dbReference>
<keyword evidence="1" id="KW-0732">Signal</keyword>
<dbReference type="PROSITE" id="PS51257">
    <property type="entry name" value="PROKAR_LIPOPROTEIN"/>
    <property type="match status" value="1"/>
</dbReference>
<dbReference type="RefSeq" id="WP_136414112.1">
    <property type="nucleotide sequence ID" value="NZ_CP039396.1"/>
</dbReference>
<dbReference type="Proteomes" id="UP000297149">
    <property type="component" value="Chromosome"/>
</dbReference>
<sequence>MKKTLLYCLTAIFALGFASCKEDEIMGPANPAEDYDRMPMTMFRLKENTNVDDDPYGMRVLTDELNSVVLAWYGVSNAAGYEIKFGPESGLTSGKEEDWTNPERLYQWEDGKYSKIVPPDQLTLRIDDLEYEQGYRFAIRVLHPDGNEAHHSKWYGMGNGREWAEQAGLVTEPRYTTPKMVKAEISKSNDAFIVTLNVNVIDHVKEVAAKESEYQSVFEDFSKNFDFVSDGTQNDMNTAKFKVDKLVITPSKDTPDATIDSQWLDYQLQPTDFKDGVATFRIGGLTMNAKYEINAVNESKPAIVDARYNSISKPIYGAPGEPILIEHKVWAKDPVPGAVAYDASSLDTIIGNFANNVRLAEGQVFYLEGGKAYYFYENPVIAKGFTLATNPADVAAGKRAKVYMGGIGVRLDEYGAETAELNTANFMFGRQRQAGESDFPIEVGSVVFENIDFDCPLATNFGHQETGVASASGNYFANMYGDGMEVVFESLEVRNCSFQRMIRGFLRVQGKKDKTFRKIVVDGNLFYNCGYFDNNGRGYAWIAGDGAKTTSNIFCDFSWTNNTMYDSPRTALISDNDKDLNYSDNVKWNIRIEGNTFINFSTRSSGRNFFQTRYVPGGSYYSFQRNLIVIARDEADSRSIYQTGADIRTIKGNGEFSFRVKDNYSVGCQDSHDKDDKIFTGSQFSNAKNSFGSLTWNPGNLGEKDDLKVKALTDDNGKVLRATDLFTSPNPPYTAYDASKPNPKDHEAPADIYNALRYKTLPSIIVEKNIGDPRWRN</sequence>
<dbReference type="KEGG" id="ddb:E7747_03375"/>
<evidence type="ECO:0000256" key="1">
    <source>
        <dbReference type="SAM" id="SignalP"/>
    </source>
</evidence>
<gene>
    <name evidence="2" type="ORF">E7747_03375</name>
</gene>
<keyword evidence="3" id="KW-1185">Reference proteome</keyword>
<protein>
    <recommendedName>
        <fullName evidence="4">DUF5123 domain-containing protein</fullName>
    </recommendedName>
</protein>
<feature type="chain" id="PRO_5020970074" description="DUF5123 domain-containing protein" evidence="1">
    <location>
        <begin position="21"/>
        <end position="777"/>
    </location>
</feature>
<feature type="signal peptide" evidence="1">
    <location>
        <begin position="1"/>
        <end position="20"/>
    </location>
</feature>
<organism evidence="2 3">
    <name type="scientific">Duncaniella dubosii</name>
    <dbReference type="NCBI Taxonomy" id="2518971"/>
    <lineage>
        <taxon>Bacteria</taxon>
        <taxon>Pseudomonadati</taxon>
        <taxon>Bacteroidota</taxon>
        <taxon>Bacteroidia</taxon>
        <taxon>Bacteroidales</taxon>
        <taxon>Muribaculaceae</taxon>
        <taxon>Duncaniella</taxon>
    </lineage>
</organism>
<accession>A0A4P7W0N9</accession>
<dbReference type="InterPro" id="IPR011050">
    <property type="entry name" value="Pectin_lyase_fold/virulence"/>
</dbReference>
<dbReference type="EMBL" id="CP039396">
    <property type="protein sequence ID" value="QCD41436.1"/>
    <property type="molecule type" value="Genomic_DNA"/>
</dbReference>
<reference evidence="3" key="1">
    <citation type="submission" date="2019-02" db="EMBL/GenBank/DDBJ databases">
        <title>Isolation and identification of novel species under the genus Muribaculum.</title>
        <authorList>
            <person name="Miyake S."/>
            <person name="Ding Y."/>
            <person name="Low A."/>
            <person name="Soh M."/>
            <person name="Seedorf H."/>
        </authorList>
    </citation>
    <scope>NUCLEOTIDE SEQUENCE [LARGE SCALE GENOMIC DNA]</scope>
    <source>
        <strain evidence="3">H5</strain>
    </source>
</reference>
<evidence type="ECO:0000313" key="2">
    <source>
        <dbReference type="EMBL" id="QCD41436.1"/>
    </source>
</evidence>
<proteinExistence type="predicted"/>
<evidence type="ECO:0000313" key="3">
    <source>
        <dbReference type="Proteomes" id="UP000297149"/>
    </source>
</evidence>